<dbReference type="CDD" id="cd07765">
    <property type="entry name" value="KRAB_A-box"/>
    <property type="match status" value="1"/>
</dbReference>
<organism evidence="3 4">
    <name type="scientific">Phascolarctos cinereus</name>
    <name type="common">Koala</name>
    <dbReference type="NCBI Taxonomy" id="38626"/>
    <lineage>
        <taxon>Eukaryota</taxon>
        <taxon>Metazoa</taxon>
        <taxon>Chordata</taxon>
        <taxon>Craniata</taxon>
        <taxon>Vertebrata</taxon>
        <taxon>Euteleostomi</taxon>
        <taxon>Mammalia</taxon>
        <taxon>Metatheria</taxon>
        <taxon>Diprotodontia</taxon>
        <taxon>Phascolarctidae</taxon>
        <taxon>Phascolarctos</taxon>
    </lineage>
</organism>
<dbReference type="InterPro" id="IPR001909">
    <property type="entry name" value="KRAB"/>
</dbReference>
<feature type="compositionally biased region" description="Low complexity" evidence="1">
    <location>
        <begin position="56"/>
        <end position="68"/>
    </location>
</feature>
<evidence type="ECO:0000313" key="4">
    <source>
        <dbReference type="RefSeq" id="XP_020852124.1"/>
    </source>
</evidence>
<dbReference type="PROSITE" id="PS50805">
    <property type="entry name" value="KRAB"/>
    <property type="match status" value="1"/>
</dbReference>
<feature type="region of interest" description="Disordered" evidence="1">
    <location>
        <begin position="1"/>
        <end position="68"/>
    </location>
</feature>
<dbReference type="GeneID" id="110215198"/>
<dbReference type="SMART" id="SM00349">
    <property type="entry name" value="KRAB"/>
    <property type="match status" value="1"/>
</dbReference>
<accession>A0A6P5L5W0</accession>
<proteinExistence type="predicted"/>
<dbReference type="Proteomes" id="UP000515140">
    <property type="component" value="Unplaced"/>
</dbReference>
<evidence type="ECO:0000256" key="1">
    <source>
        <dbReference type="SAM" id="MobiDB-lite"/>
    </source>
</evidence>
<dbReference type="InterPro" id="IPR050169">
    <property type="entry name" value="Krueppel_C2H2_ZnF"/>
</dbReference>
<keyword evidence="3" id="KW-1185">Reference proteome</keyword>
<dbReference type="GO" id="GO:0006355">
    <property type="term" value="P:regulation of DNA-templated transcription"/>
    <property type="evidence" value="ECO:0007669"/>
    <property type="project" value="InterPro"/>
</dbReference>
<dbReference type="RefSeq" id="XP_020852124.1">
    <property type="nucleotide sequence ID" value="XM_020996465.1"/>
</dbReference>
<dbReference type="Pfam" id="PF01352">
    <property type="entry name" value="KRAB"/>
    <property type="match status" value="1"/>
</dbReference>
<dbReference type="PANTHER" id="PTHR23232">
    <property type="entry name" value="KRAB DOMAIN C2H2 ZINC FINGER"/>
    <property type="match status" value="1"/>
</dbReference>
<evidence type="ECO:0000313" key="3">
    <source>
        <dbReference type="Proteomes" id="UP000515140"/>
    </source>
</evidence>
<sequence length="181" mass="20021">MAPLDPRAPLSEARVTPPQSPLWTRCGGSRRDGLGLRTEGHRSSSLSPSHPQRCRPSPAAGSSEEAEMASGLLTASARQELLTFRDVAVVFTPEEWGHLRPAQKELYRDVMLENYRNLVCLGLVISKPDVIDQLERGGKLWMPEGDVLRSTCPGRSLRTLREFFVSQSLFSLFSFSVIGPT</sequence>
<gene>
    <name evidence="4" type="primary">LOC110215198</name>
</gene>
<reference evidence="4" key="1">
    <citation type="submission" date="2025-08" db="UniProtKB">
        <authorList>
            <consortium name="RefSeq"/>
        </authorList>
    </citation>
    <scope>IDENTIFICATION</scope>
    <source>
        <tissue evidence="4">Spleen</tissue>
    </source>
</reference>
<evidence type="ECO:0000259" key="2">
    <source>
        <dbReference type="PROSITE" id="PS50805"/>
    </source>
</evidence>
<dbReference type="SUPFAM" id="SSF109640">
    <property type="entry name" value="KRAB domain (Kruppel-associated box)"/>
    <property type="match status" value="1"/>
</dbReference>
<dbReference type="KEGG" id="pcw:110215198"/>
<dbReference type="AlphaFoldDB" id="A0A6P5L5W0"/>
<dbReference type="PANTHER" id="PTHR23232:SF168">
    <property type="entry name" value="KRAB DOMAIN-CONTAINING PROTEIN"/>
    <property type="match status" value="1"/>
</dbReference>
<feature type="compositionally biased region" description="Basic and acidic residues" evidence="1">
    <location>
        <begin position="29"/>
        <end position="42"/>
    </location>
</feature>
<dbReference type="InParanoid" id="A0A6P5L5W0"/>
<dbReference type="InterPro" id="IPR036051">
    <property type="entry name" value="KRAB_dom_sf"/>
</dbReference>
<feature type="domain" description="KRAB" evidence="2">
    <location>
        <begin position="82"/>
        <end position="153"/>
    </location>
</feature>
<name>A0A6P5L5W0_PHACI</name>
<protein>
    <submittedName>
        <fullName evidence="4">Zinc finger protein ZFP69B-like</fullName>
    </submittedName>
</protein>
<dbReference type="Gene3D" id="6.10.140.140">
    <property type="match status" value="1"/>
</dbReference>